<reference evidence="1" key="2">
    <citation type="submission" date="2023-06" db="EMBL/GenBank/DDBJ databases">
        <authorList>
            <consortium name="Lawrence Berkeley National Laboratory"/>
            <person name="Mondo S.J."/>
            <person name="Hensen N."/>
            <person name="Bonometti L."/>
            <person name="Westerberg I."/>
            <person name="Brannstrom I.O."/>
            <person name="Guillou S."/>
            <person name="Cros-Aarteil S."/>
            <person name="Calhoun S."/>
            <person name="Haridas S."/>
            <person name="Kuo A."/>
            <person name="Pangilinan J."/>
            <person name="Riley R."/>
            <person name="Labutti K."/>
            <person name="Andreopoulos B."/>
            <person name="Lipzen A."/>
            <person name="Chen C."/>
            <person name="Yanf M."/>
            <person name="Daum C."/>
            <person name="Ng V."/>
            <person name="Clum A."/>
            <person name="Steindorff A."/>
            <person name="Ohm R."/>
            <person name="Martin F."/>
            <person name="Silar P."/>
            <person name="Natvig D."/>
            <person name="Lalanne C."/>
            <person name="Gautier V."/>
            <person name="Ament-Velasquez S.L."/>
            <person name="Kruys A."/>
            <person name="Hutchinson M.I."/>
            <person name="Powell A.J."/>
            <person name="Barry K."/>
            <person name="Miller A.N."/>
            <person name="Grigoriev I.V."/>
            <person name="Debuchy R."/>
            <person name="Gladieux P."/>
            <person name="Thoren M.H."/>
            <person name="Johannesson H."/>
        </authorList>
    </citation>
    <scope>NUCLEOTIDE SEQUENCE</scope>
    <source>
        <strain evidence="1">PSN324</strain>
    </source>
</reference>
<name>A0AAV9HR21_9PEZI</name>
<sequence length="496" mass="54492">MTFTYGGDVNGRATNGLHANGHSKGNATAVNRSQKRPIITVFSGGTAANSLVDVFNKVVEPRRGKLNYVIPISDNGGSSSELIRFVGGPSVGDIRSRLVRLIPTDEVASSSSSSYSLSSSSSASKEEEEMFALRQLFEHRLPSSDSNLARREWQDIVESRSPLWTSISSSKKELIRSVLNTLNLEIVKRTRHPSNVYNFSGASIGNMFLTGARLFSGSFESAIYLLSMVCSIPRWVQVLPAINSDHHTYHISAELHDGTTLTGQVAISHPSEHTAIPDESEPNTSSRLPGSLAALDKPNLAFSKENDDDDLPARIKRVFYINLYGHELLPSPNAKVVEALKSTTTVIYSIGSLYTSIIPSLIFPGVGKELEESDGIRHRVLILNSRLDRETGPVKGVKPEDRFTAKDFVGAIARACVESRDRERVGDEGILGRVVSHLVYLDEQGDEGDLMPRVEREELERLGITCVGVRGWREGKKGWRYDEEALREALEGIVDS</sequence>
<keyword evidence="2" id="KW-1185">Reference proteome</keyword>
<dbReference type="Pfam" id="PF01933">
    <property type="entry name" value="CofD"/>
    <property type="match status" value="1"/>
</dbReference>
<dbReference type="GO" id="GO:0043743">
    <property type="term" value="F:LPPG:FO 2-phospho-L-lactate transferase activity"/>
    <property type="evidence" value="ECO:0007669"/>
    <property type="project" value="InterPro"/>
</dbReference>
<dbReference type="EMBL" id="MU864960">
    <property type="protein sequence ID" value="KAK4463353.1"/>
    <property type="molecule type" value="Genomic_DNA"/>
</dbReference>
<dbReference type="PANTHER" id="PTHR31240">
    <property type="entry name" value="MATERNAL EFFECT EMBRYO ARREST 18"/>
    <property type="match status" value="1"/>
</dbReference>
<dbReference type="PANTHER" id="PTHR31240:SF0">
    <property type="entry name" value="MATERNAL EFFECT EMBRYO ARREST 18"/>
    <property type="match status" value="1"/>
</dbReference>
<gene>
    <name evidence="1" type="ORF">QBC42DRAFT_66995</name>
</gene>
<evidence type="ECO:0000313" key="1">
    <source>
        <dbReference type="EMBL" id="KAK4463353.1"/>
    </source>
</evidence>
<protein>
    <submittedName>
        <fullName evidence="1">Gluconeogenesis factor</fullName>
    </submittedName>
</protein>
<dbReference type="InterPro" id="IPR002882">
    <property type="entry name" value="CofD"/>
</dbReference>
<dbReference type="Proteomes" id="UP001321749">
    <property type="component" value="Unassembled WGS sequence"/>
</dbReference>
<organism evidence="1 2">
    <name type="scientific">Cladorrhinum samala</name>
    <dbReference type="NCBI Taxonomy" id="585594"/>
    <lineage>
        <taxon>Eukaryota</taxon>
        <taxon>Fungi</taxon>
        <taxon>Dikarya</taxon>
        <taxon>Ascomycota</taxon>
        <taxon>Pezizomycotina</taxon>
        <taxon>Sordariomycetes</taxon>
        <taxon>Sordariomycetidae</taxon>
        <taxon>Sordariales</taxon>
        <taxon>Podosporaceae</taxon>
        <taxon>Cladorrhinum</taxon>
    </lineage>
</organism>
<dbReference type="AlphaFoldDB" id="A0AAV9HR21"/>
<reference evidence="1" key="1">
    <citation type="journal article" date="2023" name="Mol. Phylogenet. Evol.">
        <title>Genome-scale phylogeny and comparative genomics of the fungal order Sordariales.</title>
        <authorList>
            <person name="Hensen N."/>
            <person name="Bonometti L."/>
            <person name="Westerberg I."/>
            <person name="Brannstrom I.O."/>
            <person name="Guillou S."/>
            <person name="Cros-Aarteil S."/>
            <person name="Calhoun S."/>
            <person name="Haridas S."/>
            <person name="Kuo A."/>
            <person name="Mondo S."/>
            <person name="Pangilinan J."/>
            <person name="Riley R."/>
            <person name="LaButti K."/>
            <person name="Andreopoulos B."/>
            <person name="Lipzen A."/>
            <person name="Chen C."/>
            <person name="Yan M."/>
            <person name="Daum C."/>
            <person name="Ng V."/>
            <person name="Clum A."/>
            <person name="Steindorff A."/>
            <person name="Ohm R.A."/>
            <person name="Martin F."/>
            <person name="Silar P."/>
            <person name="Natvig D.O."/>
            <person name="Lalanne C."/>
            <person name="Gautier V."/>
            <person name="Ament-Velasquez S.L."/>
            <person name="Kruys A."/>
            <person name="Hutchinson M.I."/>
            <person name="Powell A.J."/>
            <person name="Barry K."/>
            <person name="Miller A.N."/>
            <person name="Grigoriev I.V."/>
            <person name="Debuchy R."/>
            <person name="Gladieux P."/>
            <person name="Hiltunen Thoren M."/>
            <person name="Johannesson H."/>
        </authorList>
    </citation>
    <scope>NUCLEOTIDE SEQUENCE</scope>
    <source>
        <strain evidence="1">PSN324</strain>
    </source>
</reference>
<accession>A0AAV9HR21</accession>
<evidence type="ECO:0000313" key="2">
    <source>
        <dbReference type="Proteomes" id="UP001321749"/>
    </source>
</evidence>
<proteinExistence type="predicted"/>
<comment type="caution">
    <text evidence="1">The sequence shown here is derived from an EMBL/GenBank/DDBJ whole genome shotgun (WGS) entry which is preliminary data.</text>
</comment>
<dbReference type="Gene3D" id="3.40.50.10680">
    <property type="entry name" value="CofD-like domains"/>
    <property type="match status" value="1"/>
</dbReference>
<dbReference type="InterPro" id="IPR038136">
    <property type="entry name" value="CofD-like_dom_sf"/>
</dbReference>
<dbReference type="CDD" id="cd07187">
    <property type="entry name" value="YvcK_like"/>
    <property type="match status" value="1"/>
</dbReference>
<dbReference type="SUPFAM" id="SSF142338">
    <property type="entry name" value="CofD-like"/>
    <property type="match status" value="1"/>
</dbReference>